<keyword evidence="1" id="KW-0732">Signal</keyword>
<organism evidence="2 3">
    <name type="scientific">Bacillus mycoides</name>
    <dbReference type="NCBI Taxonomy" id="1405"/>
    <lineage>
        <taxon>Bacteria</taxon>
        <taxon>Bacillati</taxon>
        <taxon>Bacillota</taxon>
        <taxon>Bacilli</taxon>
        <taxon>Bacillales</taxon>
        <taxon>Bacillaceae</taxon>
        <taxon>Bacillus</taxon>
        <taxon>Bacillus cereus group</taxon>
    </lineage>
</organism>
<proteinExistence type="predicted"/>
<sequence length="72" mass="8205">MRVKKCLAIFSLMMIMCLSVLPSFASAEVKDYLKGVKAYNGFNSSSTVDKMTDSDLNTYETITNMSYYIFLY</sequence>
<feature type="signal peptide" evidence="1">
    <location>
        <begin position="1"/>
        <end position="27"/>
    </location>
</feature>
<comment type="caution">
    <text evidence="2">The sequence shown here is derived from an EMBL/GenBank/DDBJ whole genome shotgun (WGS) entry which is preliminary data.</text>
</comment>
<dbReference type="EMBL" id="AHEV01000059">
    <property type="protein sequence ID" value="EJR28771.1"/>
    <property type="molecule type" value="Genomic_DNA"/>
</dbReference>
<gene>
    <name evidence="2" type="ORF">III_06046</name>
</gene>
<name>A0ABC9QVI7_BACMY</name>
<reference evidence="2 3" key="1">
    <citation type="submission" date="2012-04" db="EMBL/GenBank/DDBJ databases">
        <title>The Genome Sequence of Bacillus cereus VD078.</title>
        <authorList>
            <consortium name="The Broad Institute Genome Sequencing Platform"/>
            <consortium name="The Broad Institute Genome Sequencing Center for Infectious Disease"/>
            <person name="Feldgarden M."/>
            <person name="Van der Auwera G.A."/>
            <person name="Mahillon J."/>
            <person name="Duprez V."/>
            <person name="Timmery S."/>
            <person name="Mattelet C."/>
            <person name="Dierick K."/>
            <person name="Sun M."/>
            <person name="Yu Z."/>
            <person name="Zhu L."/>
            <person name="Hu X."/>
            <person name="Shank E.B."/>
            <person name="Swiecicka I."/>
            <person name="Hansen B.M."/>
            <person name="Andrup L."/>
            <person name="Young S.K."/>
            <person name="Zeng Q."/>
            <person name="Gargeya S."/>
            <person name="Fitzgerald M."/>
            <person name="Haas B."/>
            <person name="Abouelleil A."/>
            <person name="Alvarado L."/>
            <person name="Arachchi H.M."/>
            <person name="Berlin A."/>
            <person name="Chapman S.B."/>
            <person name="Goldberg J."/>
            <person name="Griggs A."/>
            <person name="Gujja S."/>
            <person name="Hansen M."/>
            <person name="Howarth C."/>
            <person name="Imamovic A."/>
            <person name="Larimer J."/>
            <person name="McCowen C."/>
            <person name="Montmayeur A."/>
            <person name="Murphy C."/>
            <person name="Neiman D."/>
            <person name="Pearson M."/>
            <person name="Priest M."/>
            <person name="Roberts A."/>
            <person name="Saif S."/>
            <person name="Shea T."/>
            <person name="Sisk P."/>
            <person name="Sykes S."/>
            <person name="Wortman J."/>
            <person name="Nusbaum C."/>
            <person name="Birren B."/>
        </authorList>
    </citation>
    <scope>NUCLEOTIDE SEQUENCE [LARGE SCALE GENOMIC DNA]</scope>
    <source>
        <strain evidence="2 3">VD078</strain>
    </source>
</reference>
<protein>
    <submittedName>
        <fullName evidence="2">Uncharacterized protein</fullName>
    </submittedName>
</protein>
<evidence type="ECO:0000313" key="2">
    <source>
        <dbReference type="EMBL" id="EJR28771.1"/>
    </source>
</evidence>
<accession>A0ABC9QVI7</accession>
<evidence type="ECO:0000313" key="3">
    <source>
        <dbReference type="Proteomes" id="UP000006976"/>
    </source>
</evidence>
<dbReference type="AlphaFoldDB" id="A0ABC9QVI7"/>
<dbReference type="Proteomes" id="UP000006976">
    <property type="component" value="Unassembled WGS sequence"/>
</dbReference>
<feature type="chain" id="PRO_5044895589" evidence="1">
    <location>
        <begin position="28"/>
        <end position="72"/>
    </location>
</feature>
<evidence type="ECO:0000256" key="1">
    <source>
        <dbReference type="SAM" id="SignalP"/>
    </source>
</evidence>